<dbReference type="OrthoDB" id="429626at2759"/>
<evidence type="ECO:0000256" key="1">
    <source>
        <dbReference type="ARBA" id="ARBA00001637"/>
    </source>
</evidence>
<dbReference type="RefSeq" id="XP_016763653.1">
    <property type="nucleotide sequence ID" value="XM_016904270.1"/>
</dbReference>
<dbReference type="STRING" id="692275.M3B6U6"/>
<dbReference type="HOGENOM" id="CLU_486766_0_0_1"/>
<dbReference type="InterPro" id="IPR023045">
    <property type="entry name" value="MoaC"/>
</dbReference>
<feature type="compositionally biased region" description="Polar residues" evidence="6">
    <location>
        <begin position="61"/>
        <end position="89"/>
    </location>
</feature>
<feature type="compositionally biased region" description="Basic residues" evidence="6">
    <location>
        <begin position="197"/>
        <end position="209"/>
    </location>
</feature>
<evidence type="ECO:0000313" key="8">
    <source>
        <dbReference type="EMBL" id="EMF15532.1"/>
    </source>
</evidence>
<protein>
    <recommendedName>
        <fullName evidence="3">cyclic pyranopterin monophosphate synthase</fullName>
        <ecNumber evidence="3">4.6.1.17</ecNumber>
    </recommendedName>
</protein>
<accession>M3B6U6</accession>
<feature type="compositionally biased region" description="Polar residues" evidence="6">
    <location>
        <begin position="130"/>
        <end position="139"/>
    </location>
</feature>
<dbReference type="PANTHER" id="PTHR22960">
    <property type="entry name" value="MOLYBDOPTERIN COFACTOR SYNTHESIS PROTEIN A"/>
    <property type="match status" value="1"/>
</dbReference>
<feature type="compositionally biased region" description="Polar residues" evidence="6">
    <location>
        <begin position="251"/>
        <end position="268"/>
    </location>
</feature>
<keyword evidence="4" id="KW-0501">Molybdenum cofactor biosynthesis</keyword>
<evidence type="ECO:0000256" key="3">
    <source>
        <dbReference type="ARBA" id="ARBA00012575"/>
    </source>
</evidence>
<dbReference type="InterPro" id="IPR002820">
    <property type="entry name" value="Mopterin_CF_biosynth-C_dom"/>
</dbReference>
<feature type="compositionally biased region" description="Polar residues" evidence="6">
    <location>
        <begin position="40"/>
        <end position="50"/>
    </location>
</feature>
<evidence type="ECO:0000256" key="6">
    <source>
        <dbReference type="SAM" id="MobiDB-lite"/>
    </source>
</evidence>
<dbReference type="eggNOG" id="KOG2876">
    <property type="taxonomic scope" value="Eukaryota"/>
</dbReference>
<feature type="region of interest" description="Disordered" evidence="6">
    <location>
        <begin position="1"/>
        <end position="109"/>
    </location>
</feature>
<dbReference type="Gene3D" id="3.30.70.640">
    <property type="entry name" value="Molybdopterin cofactor biosynthesis C (MoaC) domain"/>
    <property type="match status" value="1"/>
</dbReference>
<dbReference type="NCBIfam" id="TIGR00581">
    <property type="entry name" value="moaC"/>
    <property type="match status" value="1"/>
</dbReference>
<evidence type="ECO:0000313" key="9">
    <source>
        <dbReference type="Proteomes" id="UP000016931"/>
    </source>
</evidence>
<dbReference type="EMBL" id="KB456261">
    <property type="protein sequence ID" value="EMF15532.1"/>
    <property type="molecule type" value="Genomic_DNA"/>
</dbReference>
<dbReference type="EC" id="4.6.1.17" evidence="3"/>
<dbReference type="InterPro" id="IPR047594">
    <property type="entry name" value="MoaC_bact/euk"/>
</dbReference>
<evidence type="ECO:0000256" key="4">
    <source>
        <dbReference type="ARBA" id="ARBA00023150"/>
    </source>
</evidence>
<keyword evidence="9" id="KW-1185">Reference proteome</keyword>
<dbReference type="Pfam" id="PF01967">
    <property type="entry name" value="MoaC"/>
    <property type="match status" value="1"/>
</dbReference>
<reference evidence="8 9" key="1">
    <citation type="journal article" date="2012" name="PLoS Pathog.">
        <title>Diverse lifestyles and strategies of plant pathogenesis encoded in the genomes of eighteen Dothideomycetes fungi.</title>
        <authorList>
            <person name="Ohm R.A."/>
            <person name="Feau N."/>
            <person name="Henrissat B."/>
            <person name="Schoch C.L."/>
            <person name="Horwitz B.A."/>
            <person name="Barry K.W."/>
            <person name="Condon B.J."/>
            <person name="Copeland A.C."/>
            <person name="Dhillon B."/>
            <person name="Glaser F."/>
            <person name="Hesse C.N."/>
            <person name="Kosti I."/>
            <person name="LaButti K."/>
            <person name="Lindquist E.A."/>
            <person name="Lucas S."/>
            <person name="Salamov A.A."/>
            <person name="Bradshaw R.E."/>
            <person name="Ciuffetti L."/>
            <person name="Hamelin R.C."/>
            <person name="Kema G.H.J."/>
            <person name="Lawrence C."/>
            <person name="Scott J.A."/>
            <person name="Spatafora J.W."/>
            <person name="Turgeon B.G."/>
            <person name="de Wit P.J.G.M."/>
            <person name="Zhong S."/>
            <person name="Goodwin S.B."/>
            <person name="Grigoriev I.V."/>
        </authorList>
    </citation>
    <scope>NUCLEOTIDE SEQUENCE [LARGE SCALE GENOMIC DNA]</scope>
    <source>
        <strain evidence="8 9">SO2202</strain>
    </source>
</reference>
<organism evidence="8 9">
    <name type="scientific">Sphaerulina musiva (strain SO2202)</name>
    <name type="common">Poplar stem canker fungus</name>
    <name type="synonym">Septoria musiva</name>
    <dbReference type="NCBI Taxonomy" id="692275"/>
    <lineage>
        <taxon>Eukaryota</taxon>
        <taxon>Fungi</taxon>
        <taxon>Dikarya</taxon>
        <taxon>Ascomycota</taxon>
        <taxon>Pezizomycotina</taxon>
        <taxon>Dothideomycetes</taxon>
        <taxon>Dothideomycetidae</taxon>
        <taxon>Mycosphaerellales</taxon>
        <taxon>Mycosphaerellaceae</taxon>
        <taxon>Sphaerulina</taxon>
    </lineage>
</organism>
<proteinExistence type="inferred from homology"/>
<dbReference type="SUPFAM" id="SSF55040">
    <property type="entry name" value="Molybdenum cofactor biosynthesis protein C, MoaC"/>
    <property type="match status" value="1"/>
</dbReference>
<dbReference type="AlphaFoldDB" id="M3B6U6"/>
<dbReference type="HAMAP" id="MF_01224_B">
    <property type="entry name" value="MoaC_B"/>
    <property type="match status" value="1"/>
</dbReference>
<feature type="compositionally biased region" description="Polar residues" evidence="6">
    <location>
        <begin position="330"/>
        <end position="344"/>
    </location>
</feature>
<evidence type="ECO:0000259" key="7">
    <source>
        <dbReference type="Pfam" id="PF01967"/>
    </source>
</evidence>
<comment type="catalytic activity">
    <reaction evidence="1">
        <text>(8S)-3',8-cyclo-7,8-dihydroguanosine 5'-triphosphate = cyclic pyranopterin phosphate + diphosphate</text>
        <dbReference type="Rhea" id="RHEA:49580"/>
        <dbReference type="ChEBI" id="CHEBI:33019"/>
        <dbReference type="ChEBI" id="CHEBI:59648"/>
        <dbReference type="ChEBI" id="CHEBI:131766"/>
        <dbReference type="EC" id="4.6.1.17"/>
    </reaction>
</comment>
<dbReference type="UniPathway" id="UPA00344"/>
<dbReference type="NCBIfam" id="NF006870">
    <property type="entry name" value="PRK09364.1"/>
    <property type="match status" value="1"/>
</dbReference>
<comment type="pathway">
    <text evidence="2">Cofactor biosynthesis; molybdopterin biosynthesis.</text>
</comment>
<dbReference type="InterPro" id="IPR050105">
    <property type="entry name" value="MoCo_biosynth_MoaA/MoaC"/>
</dbReference>
<evidence type="ECO:0000256" key="2">
    <source>
        <dbReference type="ARBA" id="ARBA00005046"/>
    </source>
</evidence>
<dbReference type="CDD" id="cd01420">
    <property type="entry name" value="MoaC_PE"/>
    <property type="match status" value="1"/>
</dbReference>
<feature type="region of interest" description="Disordered" evidence="6">
    <location>
        <begin position="121"/>
        <end position="268"/>
    </location>
</feature>
<dbReference type="Proteomes" id="UP000016931">
    <property type="component" value="Unassembled WGS sequence"/>
</dbReference>
<dbReference type="GeneID" id="27901407"/>
<feature type="compositionally biased region" description="Basic and acidic residues" evidence="6">
    <location>
        <begin position="161"/>
        <end position="170"/>
    </location>
</feature>
<dbReference type="InterPro" id="IPR036522">
    <property type="entry name" value="MoaC_sf"/>
</dbReference>
<name>M3B6U6_SPHMS</name>
<gene>
    <name evidence="8" type="ORF">SEPMUDRAFT_147392</name>
</gene>
<feature type="domain" description="Molybdopterin cofactor biosynthesis C (MoaC)" evidence="7">
    <location>
        <begin position="351"/>
        <end position="500"/>
    </location>
</feature>
<dbReference type="GO" id="GO:0006777">
    <property type="term" value="P:Mo-molybdopterin cofactor biosynthetic process"/>
    <property type="evidence" value="ECO:0007669"/>
    <property type="project" value="UniProtKB-KW"/>
</dbReference>
<dbReference type="GO" id="GO:0061799">
    <property type="term" value="F:cyclic pyranopterin monophosphate synthase activity"/>
    <property type="evidence" value="ECO:0007669"/>
    <property type="project" value="UniProtKB-EC"/>
</dbReference>
<sequence>MHLLRATPGSLQARHYSSSGGNDDDRQSSSKEESASPSSLTTGFGFQSLSGLFEQPKRGRYSTTRGSQQQSDAASSPEVSDHLANSRSEQPLRVAEPFFNRNNPVTMQDEDLSRIGSSFSADARPAEINAGSSDASTSKVTEETNPDGSLHAASSITTRRPIKDHAKDDETPTVIGEAFRRRFATSDDSESSNPGHSRTRRTFINRRLRGFSTQGTEIPVEPKRPNPFLVMSRTQAGKPGDDKRMAPRHTVSPQPKNSWGFSKGSQAHVNSLPERETNVAVSDGKSIESLEGLQQSKEDAVATSNSTATPPHRLATHAKTDPGHVERSRPTSSVETKPQLTHVTGSGEAHMVDVGAKRDTHRVAVATAFVKFRKPETLRLIQENNMKKGDVLGIARIAGIMAAKRTSDLIPLCHPLAISKVEVHVTAHAPRAFQRNGWLPGSTNGFIAIQARVDCVGPTGVEMEALTAATAASLTIYDMCKAVDKAMTIVSARVVYKSGGRSGLYEYEPWTAAMGSEWFAENGLVTEWSPGGQDTPPISKHVVAAPSRARLALKRRRKRA</sequence>
<evidence type="ECO:0000256" key="5">
    <source>
        <dbReference type="ARBA" id="ARBA00023239"/>
    </source>
</evidence>
<feature type="compositionally biased region" description="Basic and acidic residues" evidence="6">
    <location>
        <begin position="23"/>
        <end position="34"/>
    </location>
</feature>
<feature type="region of interest" description="Disordered" evidence="6">
    <location>
        <begin position="291"/>
        <end position="350"/>
    </location>
</feature>
<feature type="compositionally biased region" description="Basic and acidic residues" evidence="6">
    <location>
        <begin position="318"/>
        <end position="329"/>
    </location>
</feature>
<keyword evidence="5" id="KW-0456">Lyase</keyword>